<name>A0A6J4JDP1_9ACTN</name>
<evidence type="ECO:0000313" key="5">
    <source>
        <dbReference type="EMBL" id="CAA9277004.1"/>
    </source>
</evidence>
<dbReference type="InterPro" id="IPR039422">
    <property type="entry name" value="MarR/SlyA-like"/>
</dbReference>
<dbReference type="EMBL" id="CADCTP010000302">
    <property type="protein sequence ID" value="CAA9277004.1"/>
    <property type="molecule type" value="Genomic_DNA"/>
</dbReference>
<dbReference type="InterPro" id="IPR000835">
    <property type="entry name" value="HTH_MarR-typ"/>
</dbReference>
<dbReference type="GO" id="GO:0006950">
    <property type="term" value="P:response to stress"/>
    <property type="evidence" value="ECO:0007669"/>
    <property type="project" value="TreeGrafter"/>
</dbReference>
<dbReference type="InterPro" id="IPR036390">
    <property type="entry name" value="WH_DNA-bd_sf"/>
</dbReference>
<evidence type="ECO:0000256" key="3">
    <source>
        <dbReference type="ARBA" id="ARBA00023163"/>
    </source>
</evidence>
<dbReference type="AlphaFoldDB" id="A0A6J4JDP1"/>
<gene>
    <name evidence="5" type="ORF">AVDCRST_MAG41-3292</name>
</gene>
<dbReference type="Gene3D" id="1.10.10.10">
    <property type="entry name" value="Winged helix-like DNA-binding domain superfamily/Winged helix DNA-binding domain"/>
    <property type="match status" value="1"/>
</dbReference>
<protein>
    <recommendedName>
        <fullName evidence="4">HTH marR-type domain-containing protein</fullName>
    </recommendedName>
</protein>
<organism evidence="5">
    <name type="scientific">uncultured Mycobacteriales bacterium</name>
    <dbReference type="NCBI Taxonomy" id="581187"/>
    <lineage>
        <taxon>Bacteria</taxon>
        <taxon>Bacillati</taxon>
        <taxon>Actinomycetota</taxon>
        <taxon>Actinomycetes</taxon>
        <taxon>Mycobacteriales</taxon>
        <taxon>environmental samples</taxon>
    </lineage>
</organism>
<keyword evidence="1" id="KW-0805">Transcription regulation</keyword>
<dbReference type="PANTHER" id="PTHR33164:SF43">
    <property type="entry name" value="HTH-TYPE TRANSCRIPTIONAL REPRESSOR YETL"/>
    <property type="match status" value="1"/>
</dbReference>
<sequence length="159" mass="16919">MTAGTGERAVRGPCDLVSSAATADLAWLARQAAGALTAVVDRVCRDAGLADMRDWLVLGLAGDGLPRTQLEIASMLGIDKTTLVSILDRLERDGLVVRRLSPTDRRVRVPETTPAGAALRDRVTADRDAAFAERLAAVPPAEQETFRRVLWSVATGPAC</sequence>
<dbReference type="PROSITE" id="PS01117">
    <property type="entry name" value="HTH_MARR_1"/>
    <property type="match status" value="1"/>
</dbReference>
<dbReference type="PROSITE" id="PS50995">
    <property type="entry name" value="HTH_MARR_2"/>
    <property type="match status" value="1"/>
</dbReference>
<evidence type="ECO:0000256" key="2">
    <source>
        <dbReference type="ARBA" id="ARBA00023125"/>
    </source>
</evidence>
<dbReference type="InterPro" id="IPR023187">
    <property type="entry name" value="Tscrpt_reg_MarR-type_CS"/>
</dbReference>
<reference evidence="5" key="1">
    <citation type="submission" date="2020-02" db="EMBL/GenBank/DDBJ databases">
        <authorList>
            <person name="Meier V. D."/>
        </authorList>
    </citation>
    <scope>NUCLEOTIDE SEQUENCE</scope>
    <source>
        <strain evidence="5">AVDCRST_MAG41</strain>
    </source>
</reference>
<feature type="domain" description="HTH marR-type" evidence="4">
    <location>
        <begin position="22"/>
        <end position="155"/>
    </location>
</feature>
<proteinExistence type="predicted"/>
<dbReference type="SMART" id="SM00347">
    <property type="entry name" value="HTH_MARR"/>
    <property type="match status" value="1"/>
</dbReference>
<evidence type="ECO:0000259" key="4">
    <source>
        <dbReference type="PROSITE" id="PS50995"/>
    </source>
</evidence>
<accession>A0A6J4JDP1</accession>
<dbReference type="GO" id="GO:0003700">
    <property type="term" value="F:DNA-binding transcription factor activity"/>
    <property type="evidence" value="ECO:0007669"/>
    <property type="project" value="InterPro"/>
</dbReference>
<keyword evidence="3" id="KW-0804">Transcription</keyword>
<dbReference type="GO" id="GO:0003677">
    <property type="term" value="F:DNA binding"/>
    <property type="evidence" value="ECO:0007669"/>
    <property type="project" value="UniProtKB-KW"/>
</dbReference>
<dbReference type="Pfam" id="PF12802">
    <property type="entry name" value="MarR_2"/>
    <property type="match status" value="1"/>
</dbReference>
<dbReference type="InterPro" id="IPR036388">
    <property type="entry name" value="WH-like_DNA-bd_sf"/>
</dbReference>
<dbReference type="PANTHER" id="PTHR33164">
    <property type="entry name" value="TRANSCRIPTIONAL REGULATOR, MARR FAMILY"/>
    <property type="match status" value="1"/>
</dbReference>
<dbReference type="PRINTS" id="PR00598">
    <property type="entry name" value="HTHMARR"/>
</dbReference>
<dbReference type="SUPFAM" id="SSF46785">
    <property type="entry name" value="Winged helix' DNA-binding domain"/>
    <property type="match status" value="1"/>
</dbReference>
<evidence type="ECO:0000256" key="1">
    <source>
        <dbReference type="ARBA" id="ARBA00023015"/>
    </source>
</evidence>
<keyword evidence="2" id="KW-0238">DNA-binding</keyword>